<keyword evidence="13" id="KW-1105">Inhibition of host STAT1 by virus</keyword>
<dbReference type="GO" id="GO:0006355">
    <property type="term" value="P:regulation of DNA-templated transcription"/>
    <property type="evidence" value="ECO:0007669"/>
    <property type="project" value="InterPro"/>
</dbReference>
<keyword evidence="18 20" id="KW-0899">Viral immunoevasion</keyword>
<evidence type="ECO:0000256" key="2">
    <source>
        <dbReference type="ARBA" id="ARBA00007334"/>
    </source>
</evidence>
<evidence type="ECO:0000313" key="22">
    <source>
        <dbReference type="EMBL" id="BCG66194.1"/>
    </source>
</evidence>
<keyword evidence="7 20" id="KW-0945">Host-virus interaction</keyword>
<evidence type="ECO:0000256" key="21">
    <source>
        <dbReference type="SAM" id="MobiDB-lite"/>
    </source>
</evidence>
<evidence type="ECO:0000256" key="7">
    <source>
        <dbReference type="ARBA" id="ARBA00022581"/>
    </source>
</evidence>
<dbReference type="InterPro" id="IPR014410">
    <property type="entry name" value="Aden_E1A"/>
</dbReference>
<comment type="similarity">
    <text evidence="2 20">Belongs to the adenoviridae E1A protein family.</text>
</comment>
<evidence type="ECO:0000256" key="17">
    <source>
        <dbReference type="ARBA" id="ARBA00023258"/>
    </source>
</evidence>
<dbReference type="GO" id="GO:0039645">
    <property type="term" value="P:symbiont-mediated perturbation of host cell cycle G1/S transition checkpoint"/>
    <property type="evidence" value="ECO:0007669"/>
    <property type="project" value="UniProtKB-UniRule"/>
</dbReference>
<evidence type="ECO:0000256" key="19">
    <source>
        <dbReference type="ARBA" id="ARBA00023309"/>
    </source>
</evidence>
<keyword evidence="8" id="KW-1090">Inhibition of host innate immune response by virus</keyword>
<evidence type="ECO:0000256" key="3">
    <source>
        <dbReference type="ARBA" id="ARBA00019274"/>
    </source>
</evidence>
<keyword evidence="9" id="KW-0479">Metal-binding</keyword>
<evidence type="ECO:0000256" key="10">
    <source>
        <dbReference type="ARBA" id="ARBA00022771"/>
    </source>
</evidence>
<protein>
    <recommendedName>
        <fullName evidence="3 20">Early E1A protein</fullName>
    </recommendedName>
</protein>
<keyword evidence="16 20" id="KW-0804">Transcription</keyword>
<proteinExistence type="inferred from homology"/>
<evidence type="ECO:0000256" key="20">
    <source>
        <dbReference type="PIRNR" id="PIRNR003669"/>
    </source>
</evidence>
<dbReference type="EMBL" id="LC557010">
    <property type="protein sequence ID" value="BCG66194.1"/>
    <property type="molecule type" value="Genomic_DNA"/>
</dbReference>
<evidence type="ECO:0000256" key="9">
    <source>
        <dbReference type="ARBA" id="ARBA00022723"/>
    </source>
</evidence>
<feature type="region of interest" description="Disordered" evidence="21">
    <location>
        <begin position="195"/>
        <end position="239"/>
    </location>
</feature>
<keyword evidence="6" id="KW-1048">Host nucleus</keyword>
<evidence type="ECO:0000256" key="12">
    <source>
        <dbReference type="ARBA" id="ARBA00022833"/>
    </source>
</evidence>
<organism evidence="22">
    <name type="scientific">Canine mastadenovirus A</name>
    <dbReference type="NCBI Taxonomy" id="10537"/>
    <lineage>
        <taxon>Viruses</taxon>
        <taxon>Varidnaviria</taxon>
        <taxon>Bamfordvirae</taxon>
        <taxon>Preplasmiviricota</taxon>
        <taxon>Polisuviricotina</taxon>
        <taxon>Pharingeaviricetes</taxon>
        <taxon>Rowavirales</taxon>
        <taxon>Adenoviridae</taxon>
        <taxon>Mastadenovirus</taxon>
        <taxon>Mastadenovirus canidae</taxon>
    </lineage>
</organism>
<accession>A0A6S6MF70</accession>
<evidence type="ECO:0000256" key="11">
    <source>
        <dbReference type="ARBA" id="ARBA00022830"/>
    </source>
</evidence>
<evidence type="ECO:0000256" key="4">
    <source>
        <dbReference type="ARBA" id="ARBA00022504"/>
    </source>
</evidence>
<keyword evidence="4" id="KW-1121">Modulation of host cell cycle by virus</keyword>
<evidence type="ECO:0000256" key="1">
    <source>
        <dbReference type="ARBA" id="ARBA00004147"/>
    </source>
</evidence>
<evidence type="ECO:0000256" key="15">
    <source>
        <dbReference type="ARBA" id="ARBA00023159"/>
    </source>
</evidence>
<evidence type="ECO:0000256" key="5">
    <source>
        <dbReference type="ARBA" id="ARBA00022518"/>
    </source>
</evidence>
<keyword evidence="10" id="KW-0863">Zinc-finger</keyword>
<evidence type="ECO:0000256" key="16">
    <source>
        <dbReference type="ARBA" id="ARBA00023163"/>
    </source>
</evidence>
<dbReference type="Proteomes" id="UP000509125">
    <property type="component" value="Segment"/>
</dbReference>
<evidence type="ECO:0000256" key="13">
    <source>
        <dbReference type="ARBA" id="ARBA00022961"/>
    </source>
</evidence>
<keyword evidence="5" id="KW-0244">Early protein</keyword>
<evidence type="ECO:0000256" key="14">
    <source>
        <dbReference type="ARBA" id="ARBA00023015"/>
    </source>
</evidence>
<keyword evidence="11" id="KW-1114">Inhibition of host interferon signaling pathway by virus</keyword>
<keyword evidence="19" id="KW-1078">G1/S host cell cycle checkpoint dysregulation by virus</keyword>
<keyword evidence="17" id="KW-0922">Interferon antiviral system evasion</keyword>
<dbReference type="PIRSF" id="PIRSF003669">
    <property type="entry name" value="Aden_E1A"/>
    <property type="match status" value="1"/>
</dbReference>
<reference evidence="22" key="1">
    <citation type="submission" date="2020-06" db="EMBL/GenBank/DDBJ databases">
        <title>Establishment of efficient and simple reverse genetics systems for canine adenoviruses (CAVs) using bacterial artificial chromosomes (BACs).</title>
        <authorList>
            <person name="Matsugo H."/>
            <person name="Kobayashi-Kitamura T."/>
            <person name="Kamiki H."/>
            <person name="Ishida H."/>
            <person name="Takenaka-Uema A."/>
            <person name="Murakami S."/>
            <person name="Horimoto T."/>
        </authorList>
    </citation>
    <scope>NUCLEOTIDE SEQUENCE [LARGE SCALE GENOMIC DNA]</scope>
    <source>
        <strain evidence="22">D43</strain>
    </source>
</reference>
<dbReference type="GO" id="GO:0046872">
    <property type="term" value="F:metal ion binding"/>
    <property type="evidence" value="ECO:0007669"/>
    <property type="project" value="UniProtKB-UniRule"/>
</dbReference>
<keyword evidence="14 20" id="KW-0805">Transcription regulation</keyword>
<comment type="subcellular location">
    <subcellularLocation>
        <location evidence="1">Host nucleus</location>
    </subcellularLocation>
</comment>
<name>A0A6S6MF70_9ADEN</name>
<sequence length="239" mass="26321">MKLTFEPAPRCLHEYVSQLLEDWQPECLSCEYSHGGSSPPSLHDLFDLELENSRSPSPLLCDWCAEADSESTISTETDVGFTLNTPPVSPLPSYSTSPASIPEDMLLCLEEMPTFDDGDEVRSATTSFEHWENNFDPNVGSFFGCLRCAYYQEQGENSICGLCYLKALAEVPCAMPVRAEPVDADAGEDDEVIFVSAKPGSRKRSAVTSRGSVESSKRPCLPEPEQTEPLDLSLKPRPQ</sequence>
<evidence type="ECO:0000256" key="8">
    <source>
        <dbReference type="ARBA" id="ARBA00022632"/>
    </source>
</evidence>
<evidence type="ECO:0000256" key="6">
    <source>
        <dbReference type="ARBA" id="ARBA00022562"/>
    </source>
</evidence>
<keyword evidence="15 20" id="KW-0010">Activator</keyword>
<keyword evidence="12" id="KW-0862">Zinc</keyword>
<comment type="function">
    <text evidence="20">Plays a role in viral genome replication by driving entry of quiescent cells into the cell cycle.</text>
</comment>
<evidence type="ECO:0000256" key="18">
    <source>
        <dbReference type="ARBA" id="ARBA00023280"/>
    </source>
</evidence>